<dbReference type="InterPro" id="IPR029044">
    <property type="entry name" value="Nucleotide-diphossugar_trans"/>
</dbReference>
<evidence type="ECO:0000256" key="4">
    <source>
        <dbReference type="ARBA" id="ARBA00022679"/>
    </source>
</evidence>
<dbReference type="AlphaFoldDB" id="A0A239VDJ2"/>
<sequence length="279" mass="30150">MDSVSSASIVIPAYNEGKVIGRCLDALVSTGIDAEIVVAVNGSTDNTAEIARSYDNVRVIDIAMPGKANALNEGDRVAQAFPRIFLDADIVLGPGALAAMVETLTTSHTRVAAPQVRFNSAGASWAVKQYYEVYERTPYVTQGLVGLGVYGLSRSARSRFREFPALQADDLFIQRLFAPAERITTAGWFEVQTPRTLKDLVRVRTRVARGNAVLAASSHTLPAADYSPTTTSTFRSLGDIVRHAPHLAPGAAIYTSVVTAARLRARRSSTAWHRDESTR</sequence>
<keyword evidence="12" id="KW-1185">Reference proteome</keyword>
<comment type="similarity">
    <text evidence="8">Belongs to the glycosyltransferase 2 family. CrtQ subfamily.</text>
</comment>
<dbReference type="PANTHER" id="PTHR43646">
    <property type="entry name" value="GLYCOSYLTRANSFERASE"/>
    <property type="match status" value="1"/>
</dbReference>
<organism evidence="11 12">
    <name type="scientific">Dermatophilus congolensis</name>
    <dbReference type="NCBI Taxonomy" id="1863"/>
    <lineage>
        <taxon>Bacteria</taxon>
        <taxon>Bacillati</taxon>
        <taxon>Actinomycetota</taxon>
        <taxon>Actinomycetes</taxon>
        <taxon>Micrococcales</taxon>
        <taxon>Dermatophilaceae</taxon>
        <taxon>Dermatophilus</taxon>
    </lineage>
</organism>
<dbReference type="Gene3D" id="3.90.550.10">
    <property type="entry name" value="Spore Coat Polysaccharide Biosynthesis Protein SpsA, Chain A"/>
    <property type="match status" value="1"/>
</dbReference>
<dbReference type="KEGG" id="dco:SAMEA4475696_0964"/>
<evidence type="ECO:0000256" key="6">
    <source>
        <dbReference type="ARBA" id="ARBA00037281"/>
    </source>
</evidence>
<evidence type="ECO:0000259" key="10">
    <source>
        <dbReference type="Pfam" id="PF00535"/>
    </source>
</evidence>
<evidence type="ECO:0000313" key="12">
    <source>
        <dbReference type="Proteomes" id="UP000242637"/>
    </source>
</evidence>
<evidence type="ECO:0000256" key="9">
    <source>
        <dbReference type="ARBA" id="ARBA00040345"/>
    </source>
</evidence>
<reference evidence="11 12" key="1">
    <citation type="submission" date="2017-06" db="EMBL/GenBank/DDBJ databases">
        <authorList>
            <consortium name="Pathogen Informatics"/>
        </authorList>
    </citation>
    <scope>NUCLEOTIDE SEQUENCE [LARGE SCALE GENOMIC DNA]</scope>
    <source>
        <strain evidence="11 12">NCTC13039</strain>
    </source>
</reference>
<dbReference type="Pfam" id="PF00535">
    <property type="entry name" value="Glycos_transf_2"/>
    <property type="match status" value="1"/>
</dbReference>
<feature type="domain" description="Glycosyltransferase 2-like" evidence="10">
    <location>
        <begin position="8"/>
        <end position="129"/>
    </location>
</feature>
<dbReference type="CDD" id="cd00761">
    <property type="entry name" value="Glyco_tranf_GTA_type"/>
    <property type="match status" value="1"/>
</dbReference>
<evidence type="ECO:0000256" key="8">
    <source>
        <dbReference type="ARBA" id="ARBA00038120"/>
    </source>
</evidence>
<comment type="pathway">
    <text evidence="7">Carotenoid biosynthesis; staphyloxanthin biosynthesis; staphyloxanthin from farnesyl diphosphate: step 4/5.</text>
</comment>
<comment type="function">
    <text evidence="6">Catalyzes the glycosylation of 4,4'-diaponeurosporenoate, i.e. the esterification of glucose at the C1'' position with the carboxyl group of 4,4'-diaponeurosporenic acid, to form glycosyl-4,4'-diaponeurosporenoate. This is a step in the biosynthesis of staphyloxanthin, an orange pigment present in most staphylococci strains.</text>
</comment>
<dbReference type="Proteomes" id="UP000242637">
    <property type="component" value="Chromosome 1"/>
</dbReference>
<evidence type="ECO:0000256" key="5">
    <source>
        <dbReference type="ARBA" id="ARBA00023136"/>
    </source>
</evidence>
<gene>
    <name evidence="11" type="primary">icaA</name>
    <name evidence="11" type="ORF">SAMEA4475696_00964</name>
</gene>
<dbReference type="EMBL" id="LT906453">
    <property type="protein sequence ID" value="SNV20285.1"/>
    <property type="molecule type" value="Genomic_DNA"/>
</dbReference>
<evidence type="ECO:0000256" key="2">
    <source>
        <dbReference type="ARBA" id="ARBA00022475"/>
    </source>
</evidence>
<keyword evidence="4 11" id="KW-0808">Transferase</keyword>
<proteinExistence type="inferred from homology"/>
<keyword evidence="5" id="KW-0472">Membrane</keyword>
<dbReference type="InterPro" id="IPR001173">
    <property type="entry name" value="Glyco_trans_2-like"/>
</dbReference>
<dbReference type="PANTHER" id="PTHR43646:SF2">
    <property type="entry name" value="GLYCOSYLTRANSFERASE 2-LIKE DOMAIN-CONTAINING PROTEIN"/>
    <property type="match status" value="1"/>
</dbReference>
<keyword evidence="2" id="KW-1003">Cell membrane</keyword>
<protein>
    <recommendedName>
        <fullName evidence="9">4,4'-diaponeurosporenoate glycosyltransferase</fullName>
    </recommendedName>
</protein>
<keyword evidence="3 11" id="KW-0328">Glycosyltransferase</keyword>
<dbReference type="SUPFAM" id="SSF53448">
    <property type="entry name" value="Nucleotide-diphospho-sugar transferases"/>
    <property type="match status" value="1"/>
</dbReference>
<dbReference type="GO" id="GO:0005886">
    <property type="term" value="C:plasma membrane"/>
    <property type="evidence" value="ECO:0007669"/>
    <property type="project" value="UniProtKB-SubCell"/>
</dbReference>
<dbReference type="STRING" id="1121387.GCA_000429885_01123"/>
<dbReference type="GO" id="GO:0016757">
    <property type="term" value="F:glycosyltransferase activity"/>
    <property type="evidence" value="ECO:0007669"/>
    <property type="project" value="UniProtKB-KW"/>
</dbReference>
<accession>A0A239VDJ2</accession>
<evidence type="ECO:0000256" key="7">
    <source>
        <dbReference type="ARBA" id="ARBA00037904"/>
    </source>
</evidence>
<comment type="subcellular location">
    <subcellularLocation>
        <location evidence="1">Cell membrane</location>
    </subcellularLocation>
</comment>
<evidence type="ECO:0000313" key="11">
    <source>
        <dbReference type="EMBL" id="SNV20285.1"/>
    </source>
</evidence>
<evidence type="ECO:0000256" key="3">
    <source>
        <dbReference type="ARBA" id="ARBA00022676"/>
    </source>
</evidence>
<evidence type="ECO:0000256" key="1">
    <source>
        <dbReference type="ARBA" id="ARBA00004236"/>
    </source>
</evidence>
<name>A0A239VDJ2_9MICO</name>